<protein>
    <recommendedName>
        <fullName evidence="4">Histidine acid phosphatase</fullName>
    </recommendedName>
</protein>
<evidence type="ECO:0000256" key="1">
    <source>
        <dbReference type="ARBA" id="ARBA00005375"/>
    </source>
</evidence>
<dbReference type="GO" id="GO:0016791">
    <property type="term" value="F:phosphatase activity"/>
    <property type="evidence" value="ECO:0007669"/>
    <property type="project" value="UniProtKB-ARBA"/>
</dbReference>
<keyword evidence="3" id="KW-1185">Reference proteome</keyword>
<organism evidence="2 3">
    <name type="scientific">Dictyocaulus viviparus</name>
    <name type="common">Bovine lungworm</name>
    <dbReference type="NCBI Taxonomy" id="29172"/>
    <lineage>
        <taxon>Eukaryota</taxon>
        <taxon>Metazoa</taxon>
        <taxon>Ecdysozoa</taxon>
        <taxon>Nematoda</taxon>
        <taxon>Chromadorea</taxon>
        <taxon>Rhabditida</taxon>
        <taxon>Rhabditina</taxon>
        <taxon>Rhabditomorpha</taxon>
        <taxon>Strongyloidea</taxon>
        <taxon>Metastrongylidae</taxon>
        <taxon>Dictyocaulus</taxon>
    </lineage>
</organism>
<accession>A0A0D8XCR7</accession>
<proteinExistence type="inferred from homology"/>
<dbReference type="InterPro" id="IPR050645">
    <property type="entry name" value="Histidine_acid_phosphatase"/>
</dbReference>
<comment type="similarity">
    <text evidence="1">Belongs to the histidine acid phosphatase family.</text>
</comment>
<evidence type="ECO:0008006" key="4">
    <source>
        <dbReference type="Google" id="ProtNLM"/>
    </source>
</evidence>
<sequence>MGKLSGVQLEIDKRLLEHQPEWVNKRWAQYENHSTMEIINELSRIRRISEFNETVISNLRGGYLLNNWLNNALNVANGTMTKPNRMLLYSSHEGTLLSLMYAMGVANDRLVPFASSIIMEIFKDGSDHYVELLYRNDTTTPPYLLEIEGCQPCTVQKLLKRYGSMVVESYGQQQVLCGTPVKKCNGAPVSML</sequence>
<evidence type="ECO:0000313" key="2">
    <source>
        <dbReference type="EMBL" id="KJH40216.1"/>
    </source>
</evidence>
<dbReference type="Gene3D" id="3.40.50.1240">
    <property type="entry name" value="Phosphoglycerate mutase-like"/>
    <property type="match status" value="1"/>
</dbReference>
<dbReference type="Pfam" id="PF00328">
    <property type="entry name" value="His_Phos_2"/>
    <property type="match status" value="1"/>
</dbReference>
<name>A0A0D8XCR7_DICVI</name>
<dbReference type="EMBL" id="KN717530">
    <property type="protein sequence ID" value="KJH40216.1"/>
    <property type="molecule type" value="Genomic_DNA"/>
</dbReference>
<dbReference type="PANTHER" id="PTHR11567">
    <property type="entry name" value="ACID PHOSPHATASE-RELATED"/>
    <property type="match status" value="1"/>
</dbReference>
<reference evidence="3" key="2">
    <citation type="journal article" date="2016" name="Sci. Rep.">
        <title>Dictyocaulus viviparus genome, variome and transcriptome elucidate lungworm biology and support future intervention.</title>
        <authorList>
            <person name="McNulty S.N."/>
            <person name="Strube C."/>
            <person name="Rosa B.A."/>
            <person name="Martin J.C."/>
            <person name="Tyagi R."/>
            <person name="Choi Y.J."/>
            <person name="Wang Q."/>
            <person name="Hallsworth Pepin K."/>
            <person name="Zhang X."/>
            <person name="Ozersky P."/>
            <person name="Wilson R.K."/>
            <person name="Sternberg P.W."/>
            <person name="Gasser R.B."/>
            <person name="Mitreva M."/>
        </authorList>
    </citation>
    <scope>NUCLEOTIDE SEQUENCE [LARGE SCALE GENOMIC DNA]</scope>
    <source>
        <strain evidence="3">HannoverDv2000</strain>
    </source>
</reference>
<reference evidence="2 3" key="1">
    <citation type="submission" date="2013-11" db="EMBL/GenBank/DDBJ databases">
        <title>Draft genome of the bovine lungworm Dictyocaulus viviparus.</title>
        <authorList>
            <person name="Mitreva M."/>
        </authorList>
    </citation>
    <scope>NUCLEOTIDE SEQUENCE [LARGE SCALE GENOMIC DNA]</scope>
    <source>
        <strain evidence="2 3">HannoverDv2000</strain>
    </source>
</reference>
<gene>
    <name evidence="2" type="ORF">DICVIV_13843</name>
</gene>
<dbReference type="InterPro" id="IPR000560">
    <property type="entry name" value="His_Pase_clade-2"/>
</dbReference>
<dbReference type="AlphaFoldDB" id="A0A0D8XCR7"/>
<evidence type="ECO:0000313" key="3">
    <source>
        <dbReference type="Proteomes" id="UP000053766"/>
    </source>
</evidence>
<dbReference type="SUPFAM" id="SSF53254">
    <property type="entry name" value="Phosphoglycerate mutase-like"/>
    <property type="match status" value="1"/>
</dbReference>
<dbReference type="InterPro" id="IPR029033">
    <property type="entry name" value="His_PPase_superfam"/>
</dbReference>
<dbReference type="Proteomes" id="UP000053766">
    <property type="component" value="Unassembled WGS sequence"/>
</dbReference>
<dbReference type="PANTHER" id="PTHR11567:SF34">
    <property type="entry name" value="INTESTINAL ACID PHOSPHATASE"/>
    <property type="match status" value="1"/>
</dbReference>
<dbReference type="OrthoDB" id="258392at2759"/>
<dbReference type="STRING" id="29172.A0A0D8XCR7"/>